<keyword evidence="2" id="KW-1185">Reference proteome</keyword>
<dbReference type="AlphaFoldDB" id="A0A4Y4D0P9"/>
<sequence length="59" mass="6491">MPWLLAVGVGMPMEETMPTTCCSGRVARMALPTPVSCTCARLPTSVNMRMDWEDCAWPT</sequence>
<gene>
    <name evidence="1" type="ORF">KVA01_09030</name>
</gene>
<dbReference type="EMBL" id="BJNW01000006">
    <property type="protein sequence ID" value="GEC98748.1"/>
    <property type="molecule type" value="Genomic_DNA"/>
</dbReference>
<accession>A0A4Y4D0P9</accession>
<protein>
    <submittedName>
        <fullName evidence="1">Uncharacterized protein</fullName>
    </submittedName>
</protein>
<dbReference type="Proteomes" id="UP000315730">
    <property type="component" value="Unassembled WGS sequence"/>
</dbReference>
<reference evidence="1 2" key="1">
    <citation type="submission" date="2019-06" db="EMBL/GenBank/DDBJ databases">
        <title>Whole genome shotgun sequence of Kocuria varians NBRC 15358.</title>
        <authorList>
            <person name="Hosoyama A."/>
            <person name="Uohara A."/>
            <person name="Ohji S."/>
            <person name="Ichikawa N."/>
        </authorList>
    </citation>
    <scope>NUCLEOTIDE SEQUENCE [LARGE SCALE GENOMIC DNA]</scope>
    <source>
        <strain evidence="1 2">NBRC 15358</strain>
    </source>
</reference>
<name>A0A4Y4D0P9_KOCVA</name>
<organism evidence="1 2">
    <name type="scientific">Kocuria varians</name>
    <name type="common">Micrococcus varians</name>
    <dbReference type="NCBI Taxonomy" id="1272"/>
    <lineage>
        <taxon>Bacteria</taxon>
        <taxon>Bacillati</taxon>
        <taxon>Actinomycetota</taxon>
        <taxon>Actinomycetes</taxon>
        <taxon>Micrococcales</taxon>
        <taxon>Micrococcaceae</taxon>
        <taxon>Kocuria</taxon>
    </lineage>
</organism>
<comment type="caution">
    <text evidence="1">The sequence shown here is derived from an EMBL/GenBank/DDBJ whole genome shotgun (WGS) entry which is preliminary data.</text>
</comment>
<proteinExistence type="predicted"/>
<evidence type="ECO:0000313" key="1">
    <source>
        <dbReference type="EMBL" id="GEC98748.1"/>
    </source>
</evidence>
<evidence type="ECO:0000313" key="2">
    <source>
        <dbReference type="Proteomes" id="UP000315730"/>
    </source>
</evidence>